<dbReference type="AlphaFoldDB" id="A0AAU9CCV0"/>
<dbReference type="Pfam" id="PF07876">
    <property type="entry name" value="Dabb"/>
    <property type="match status" value="1"/>
</dbReference>
<keyword evidence="3" id="KW-1185">Reference proteome</keyword>
<gene>
    <name evidence="2" type="ORF">FUAX_23760</name>
</gene>
<evidence type="ECO:0000313" key="3">
    <source>
        <dbReference type="Proteomes" id="UP001348817"/>
    </source>
</evidence>
<dbReference type="Proteomes" id="UP001348817">
    <property type="component" value="Chromosome"/>
</dbReference>
<dbReference type="InterPro" id="IPR011008">
    <property type="entry name" value="Dimeric_a/b-barrel"/>
</dbReference>
<dbReference type="SUPFAM" id="SSF54909">
    <property type="entry name" value="Dimeric alpha+beta barrel"/>
    <property type="match status" value="1"/>
</dbReference>
<dbReference type="KEGG" id="fax:FUAX_23760"/>
<sequence length="100" mass="11208">MVKHVVMWRFKDEANGNTKSENIKKTIEILQSLKGKIETLSSLETGENFNPSEAAFDLVLITTHPDKEGLDAYQTHPDHKEAGAFIGSVVSERVVTDFEF</sequence>
<dbReference type="InterPro" id="IPR013097">
    <property type="entry name" value="Dabb"/>
</dbReference>
<dbReference type="SMART" id="SM00886">
    <property type="entry name" value="Dabb"/>
    <property type="match status" value="1"/>
</dbReference>
<dbReference type="EMBL" id="AP025314">
    <property type="protein sequence ID" value="BDD09944.1"/>
    <property type="molecule type" value="Genomic_DNA"/>
</dbReference>
<dbReference type="Gene3D" id="3.30.70.100">
    <property type="match status" value="1"/>
</dbReference>
<name>A0AAU9CCV0_9BACT</name>
<protein>
    <submittedName>
        <fullName evidence="2">Stress responsive protein</fullName>
    </submittedName>
</protein>
<evidence type="ECO:0000313" key="2">
    <source>
        <dbReference type="EMBL" id="BDD09944.1"/>
    </source>
</evidence>
<feature type="domain" description="Stress-response A/B barrel" evidence="1">
    <location>
        <begin position="2"/>
        <end position="100"/>
    </location>
</feature>
<reference evidence="2 3" key="1">
    <citation type="submission" date="2021-12" db="EMBL/GenBank/DDBJ databases">
        <title>Genome sequencing of bacteria with rrn-lacking chromosome and rrn-plasmid.</title>
        <authorList>
            <person name="Anda M."/>
            <person name="Iwasaki W."/>
        </authorList>
    </citation>
    <scope>NUCLEOTIDE SEQUENCE [LARGE SCALE GENOMIC DNA]</scope>
    <source>
        <strain evidence="2 3">DSM 100852</strain>
    </source>
</reference>
<organism evidence="2 3">
    <name type="scientific">Fulvitalea axinellae</name>
    <dbReference type="NCBI Taxonomy" id="1182444"/>
    <lineage>
        <taxon>Bacteria</taxon>
        <taxon>Pseudomonadati</taxon>
        <taxon>Bacteroidota</taxon>
        <taxon>Cytophagia</taxon>
        <taxon>Cytophagales</taxon>
        <taxon>Persicobacteraceae</taxon>
        <taxon>Fulvitalea</taxon>
    </lineage>
</organism>
<evidence type="ECO:0000259" key="1">
    <source>
        <dbReference type="SMART" id="SM00886"/>
    </source>
</evidence>
<proteinExistence type="predicted"/>
<dbReference type="PANTHER" id="PTHR37832:SF1">
    <property type="entry name" value="STRESS-RESPONSE A_B BARREL DOMAIN-CONTAINING PROTEIN"/>
    <property type="match status" value="1"/>
</dbReference>
<accession>A0AAU9CCV0</accession>
<dbReference type="RefSeq" id="WP_338391528.1">
    <property type="nucleotide sequence ID" value="NZ_AP025314.1"/>
</dbReference>
<dbReference type="PANTHER" id="PTHR37832">
    <property type="entry name" value="BLL2683 PROTEIN"/>
    <property type="match status" value="1"/>
</dbReference>